<feature type="transmembrane region" description="Helical" evidence="1">
    <location>
        <begin position="283"/>
        <end position="305"/>
    </location>
</feature>
<evidence type="ECO:0000256" key="1">
    <source>
        <dbReference type="SAM" id="Phobius"/>
    </source>
</evidence>
<name>A0A7S1ANP6_NOCSC</name>
<proteinExistence type="predicted"/>
<reference evidence="2" key="1">
    <citation type="submission" date="2021-01" db="EMBL/GenBank/DDBJ databases">
        <authorList>
            <person name="Corre E."/>
            <person name="Pelletier E."/>
            <person name="Niang G."/>
            <person name="Scheremetjew M."/>
            <person name="Finn R."/>
            <person name="Kale V."/>
            <person name="Holt S."/>
            <person name="Cochrane G."/>
            <person name="Meng A."/>
            <person name="Brown T."/>
            <person name="Cohen L."/>
        </authorList>
    </citation>
    <scope>NUCLEOTIDE SEQUENCE</scope>
</reference>
<feature type="transmembrane region" description="Helical" evidence="1">
    <location>
        <begin position="37"/>
        <end position="58"/>
    </location>
</feature>
<dbReference type="EMBL" id="HBFQ01048608">
    <property type="protein sequence ID" value="CAD8860380.1"/>
    <property type="molecule type" value="Transcribed_RNA"/>
</dbReference>
<keyword evidence="1" id="KW-0812">Transmembrane</keyword>
<feature type="transmembrane region" description="Helical" evidence="1">
    <location>
        <begin position="218"/>
        <end position="240"/>
    </location>
</feature>
<keyword evidence="1" id="KW-0472">Membrane</keyword>
<feature type="transmembrane region" description="Helical" evidence="1">
    <location>
        <begin position="155"/>
        <end position="176"/>
    </location>
</feature>
<sequence length="330" mass="35120">MSEVGRRHVVEQVVDGVISFVKALATIMSTPSALAKCLLHTPLMIACVAASAGILWVFCYPIRLLKVGGLQWGDALTIASFTACSLHRFVLTFLAHDSFFHSMALFSQEASEDVRKMPPLTTLKKQLFQLLLVLLVCAVVIIGLVASLPVALPMFGAWATAVAAVVAAGAASVAALGTAGLAICVLVLLFVVVPLGLLGFGFSVFVKPFLVLWSKIDPVLAIGVAVAVAFSSLNVGDVAWTIRIAASLYASCSYLTQQMLGHYSCRLSSKAWTSFKLQHRWQLFGFGLPVWVVMQFHPLVAVTLLDLMQGAAAGLLVDLLAHKGVGLKGE</sequence>
<feature type="transmembrane region" description="Helical" evidence="1">
    <location>
        <begin position="183"/>
        <end position="206"/>
    </location>
</feature>
<evidence type="ECO:0008006" key="3">
    <source>
        <dbReference type="Google" id="ProtNLM"/>
    </source>
</evidence>
<evidence type="ECO:0000313" key="2">
    <source>
        <dbReference type="EMBL" id="CAD8860380.1"/>
    </source>
</evidence>
<dbReference type="AlphaFoldDB" id="A0A7S1ANP6"/>
<organism evidence="2">
    <name type="scientific">Noctiluca scintillans</name>
    <name type="common">Sea sparkle</name>
    <name type="synonym">Red tide dinoflagellate</name>
    <dbReference type="NCBI Taxonomy" id="2966"/>
    <lineage>
        <taxon>Eukaryota</taxon>
        <taxon>Sar</taxon>
        <taxon>Alveolata</taxon>
        <taxon>Dinophyceae</taxon>
        <taxon>Noctilucales</taxon>
        <taxon>Noctilucaceae</taxon>
        <taxon>Noctiluca</taxon>
    </lineage>
</organism>
<protein>
    <recommendedName>
        <fullName evidence="3">Transmembrane protein</fullName>
    </recommendedName>
</protein>
<gene>
    <name evidence="2" type="ORF">NSCI0253_LOCUS34734</name>
</gene>
<feature type="transmembrane region" description="Helical" evidence="1">
    <location>
        <begin position="127"/>
        <end position="149"/>
    </location>
</feature>
<keyword evidence="1" id="KW-1133">Transmembrane helix</keyword>
<accession>A0A7S1ANP6</accession>